<evidence type="ECO:0000256" key="4">
    <source>
        <dbReference type="ARBA" id="ARBA00022475"/>
    </source>
</evidence>
<dbReference type="EC" id="2.7.13.3" evidence="3"/>
<dbReference type="Gene3D" id="1.10.287.130">
    <property type="match status" value="1"/>
</dbReference>
<dbReference type="GO" id="GO:0016301">
    <property type="term" value="F:kinase activity"/>
    <property type="evidence" value="ECO:0007669"/>
    <property type="project" value="UniProtKB-KW"/>
</dbReference>
<feature type="transmembrane region" description="Helical" evidence="11">
    <location>
        <begin position="102"/>
        <end position="119"/>
    </location>
</feature>
<evidence type="ECO:0000259" key="12">
    <source>
        <dbReference type="PROSITE" id="PS50109"/>
    </source>
</evidence>
<evidence type="ECO:0000256" key="10">
    <source>
        <dbReference type="SAM" id="Coils"/>
    </source>
</evidence>
<evidence type="ECO:0000256" key="5">
    <source>
        <dbReference type="ARBA" id="ARBA00022553"/>
    </source>
</evidence>
<feature type="transmembrane region" description="Helical" evidence="11">
    <location>
        <begin position="187"/>
        <end position="206"/>
    </location>
</feature>
<dbReference type="SUPFAM" id="SSF55874">
    <property type="entry name" value="ATPase domain of HSP90 chaperone/DNA topoisomerase II/histidine kinase"/>
    <property type="match status" value="1"/>
</dbReference>
<keyword evidence="11" id="KW-1133">Transmembrane helix</keyword>
<keyword evidence="11" id="KW-0812">Transmembrane</keyword>
<dbReference type="SUPFAM" id="SSF47384">
    <property type="entry name" value="Homodimeric domain of signal transducing histidine kinase"/>
    <property type="match status" value="1"/>
</dbReference>
<name>A0ABU8C7K1_9GAMM</name>
<keyword evidence="4" id="KW-1003">Cell membrane</keyword>
<feature type="domain" description="Histidine kinase" evidence="12">
    <location>
        <begin position="238"/>
        <end position="437"/>
    </location>
</feature>
<evidence type="ECO:0000313" key="13">
    <source>
        <dbReference type="EMBL" id="MEH8017573.1"/>
    </source>
</evidence>
<accession>A0ABU8C7K1</accession>
<feature type="transmembrane region" description="Helical" evidence="11">
    <location>
        <begin position="48"/>
        <end position="70"/>
    </location>
</feature>
<keyword evidence="10" id="KW-0175">Coiled coil</keyword>
<keyword evidence="14" id="KW-1185">Reference proteome</keyword>
<feature type="transmembrane region" description="Helical" evidence="11">
    <location>
        <begin position="77"/>
        <end position="96"/>
    </location>
</feature>
<dbReference type="InterPro" id="IPR005467">
    <property type="entry name" value="His_kinase_dom"/>
</dbReference>
<evidence type="ECO:0000256" key="6">
    <source>
        <dbReference type="ARBA" id="ARBA00022679"/>
    </source>
</evidence>
<dbReference type="PROSITE" id="PS50109">
    <property type="entry name" value="HIS_KIN"/>
    <property type="match status" value="1"/>
</dbReference>
<gene>
    <name evidence="13" type="ORF">MN202_10025</name>
</gene>
<keyword evidence="5" id="KW-0597">Phosphoprotein</keyword>
<keyword evidence="6" id="KW-0808">Transferase</keyword>
<dbReference type="InterPro" id="IPR003594">
    <property type="entry name" value="HATPase_dom"/>
</dbReference>
<dbReference type="Pfam" id="PF02518">
    <property type="entry name" value="HATPase_c"/>
    <property type="match status" value="1"/>
</dbReference>
<keyword evidence="11" id="KW-0472">Membrane</keyword>
<dbReference type="PRINTS" id="PR00344">
    <property type="entry name" value="BCTRLSENSOR"/>
</dbReference>
<dbReference type="PANTHER" id="PTHR44936:SF10">
    <property type="entry name" value="SENSOR PROTEIN RSTB"/>
    <property type="match status" value="1"/>
</dbReference>
<evidence type="ECO:0000256" key="1">
    <source>
        <dbReference type="ARBA" id="ARBA00000085"/>
    </source>
</evidence>
<dbReference type="InterPro" id="IPR036890">
    <property type="entry name" value="HATPase_C_sf"/>
</dbReference>
<dbReference type="SMART" id="SM00388">
    <property type="entry name" value="HisKA"/>
    <property type="match status" value="1"/>
</dbReference>
<proteinExistence type="predicted"/>
<comment type="caution">
    <text evidence="13">The sequence shown here is derived from an EMBL/GenBank/DDBJ whole genome shotgun (WGS) entry which is preliminary data.</text>
</comment>
<keyword evidence="8 13" id="KW-0418">Kinase</keyword>
<dbReference type="EMBL" id="JALAAR010000007">
    <property type="protein sequence ID" value="MEH8017573.1"/>
    <property type="molecule type" value="Genomic_DNA"/>
</dbReference>
<evidence type="ECO:0000256" key="8">
    <source>
        <dbReference type="ARBA" id="ARBA00022777"/>
    </source>
</evidence>
<dbReference type="SMART" id="SM00387">
    <property type="entry name" value="HATPase_c"/>
    <property type="match status" value="1"/>
</dbReference>
<feature type="coiled-coil region" evidence="10">
    <location>
        <begin position="264"/>
        <end position="291"/>
    </location>
</feature>
<evidence type="ECO:0000313" key="14">
    <source>
        <dbReference type="Proteomes" id="UP001375382"/>
    </source>
</evidence>
<dbReference type="InterPro" id="IPR004358">
    <property type="entry name" value="Sig_transdc_His_kin-like_C"/>
</dbReference>
<dbReference type="PANTHER" id="PTHR44936">
    <property type="entry name" value="SENSOR PROTEIN CREC"/>
    <property type="match status" value="1"/>
</dbReference>
<dbReference type="Proteomes" id="UP001375382">
    <property type="component" value="Unassembled WGS sequence"/>
</dbReference>
<feature type="transmembrane region" description="Helical" evidence="11">
    <location>
        <begin position="21"/>
        <end position="42"/>
    </location>
</feature>
<evidence type="ECO:0000256" key="2">
    <source>
        <dbReference type="ARBA" id="ARBA00004651"/>
    </source>
</evidence>
<dbReference type="InterPro" id="IPR036097">
    <property type="entry name" value="HisK_dim/P_sf"/>
</dbReference>
<dbReference type="RefSeq" id="WP_335735984.1">
    <property type="nucleotide sequence ID" value="NZ_JALAAR010000007.1"/>
</dbReference>
<evidence type="ECO:0000256" key="9">
    <source>
        <dbReference type="ARBA" id="ARBA00022840"/>
    </source>
</evidence>
<organism evidence="13 14">
    <name type="scientific">Rheinheimera muenzenbergensis</name>
    <dbReference type="NCBI Taxonomy" id="1193628"/>
    <lineage>
        <taxon>Bacteria</taxon>
        <taxon>Pseudomonadati</taxon>
        <taxon>Pseudomonadota</taxon>
        <taxon>Gammaproteobacteria</taxon>
        <taxon>Chromatiales</taxon>
        <taxon>Chromatiaceae</taxon>
        <taxon>Rheinheimera</taxon>
    </lineage>
</organism>
<evidence type="ECO:0000256" key="11">
    <source>
        <dbReference type="SAM" id="Phobius"/>
    </source>
</evidence>
<evidence type="ECO:0000256" key="7">
    <source>
        <dbReference type="ARBA" id="ARBA00022741"/>
    </source>
</evidence>
<dbReference type="InterPro" id="IPR050980">
    <property type="entry name" value="2C_sensor_his_kinase"/>
</dbReference>
<keyword evidence="9" id="KW-0067">ATP-binding</keyword>
<protein>
    <recommendedName>
        <fullName evidence="3">histidine kinase</fullName>
        <ecNumber evidence="3">2.7.13.3</ecNumber>
    </recommendedName>
</protein>
<dbReference type="InterPro" id="IPR003661">
    <property type="entry name" value="HisK_dim/P_dom"/>
</dbReference>
<sequence length="442" mass="48106">MARQLIIATELSEQHQLKHFVQFRWGLIGFEAIALGAGWLLHYAVSSWALLGLLLLTHLCTNLLPYWLAASKVPLKLIYLLCCTLDILLLTCLLALSGGVSNGLVAMLLLPVAVAAVMLPGRSGYLVAMLAILGYSLLLQVGDLHIPDIDTLLAQTTQQASHDDHAGHSMHAQHGSEAGFGQHMQQMWWAFAISALLISWFISAQAKLNRIKSKKISELQQQQIRNEQMLALATFAANAAHDLASPLQTMQLLADELAAAEPAAQELKQQLQRCQQIVQQLRSDAGSLREENSTAPLCQQTEQAVARWLNSRPEISLSIQRNLQAEDFSLADSQGFTAALLNILDNAADASLANNSDQLALQLSLQAEGLTLQVRDFGEGLSDSRLAELGKLPQQSEQGLGIGQFLANMSIERLGGTVRRQNAGNGTLTLISMPRQQGEPRP</sequence>
<evidence type="ECO:0000256" key="3">
    <source>
        <dbReference type="ARBA" id="ARBA00012438"/>
    </source>
</evidence>
<comment type="catalytic activity">
    <reaction evidence="1">
        <text>ATP + protein L-histidine = ADP + protein N-phospho-L-histidine.</text>
        <dbReference type="EC" id="2.7.13.3"/>
    </reaction>
</comment>
<keyword evidence="7" id="KW-0547">Nucleotide-binding</keyword>
<dbReference type="Pfam" id="PF25323">
    <property type="entry name" value="6TM_PilS"/>
    <property type="match status" value="1"/>
</dbReference>
<comment type="subcellular location">
    <subcellularLocation>
        <location evidence="2">Cell membrane</location>
        <topology evidence="2">Multi-pass membrane protein</topology>
    </subcellularLocation>
</comment>
<feature type="transmembrane region" description="Helical" evidence="11">
    <location>
        <begin position="126"/>
        <end position="146"/>
    </location>
</feature>
<dbReference type="Gene3D" id="3.30.565.10">
    <property type="entry name" value="Histidine kinase-like ATPase, C-terminal domain"/>
    <property type="match status" value="1"/>
</dbReference>
<reference evidence="13 14" key="1">
    <citation type="journal article" date="2023" name="Ecotoxicol. Environ. Saf.">
        <title>Mercury remediation potential of mercury-resistant strain Rheinheimera metallidurans sp. nov. isolated from a municipal waste dumping site.</title>
        <authorList>
            <person name="Yadav V."/>
            <person name="Manjhi A."/>
            <person name="Vadakedath N."/>
        </authorList>
    </citation>
    <scope>NUCLEOTIDE SEQUENCE [LARGE SCALE GENOMIC DNA]</scope>
    <source>
        <strain evidence="13 14">E-49</strain>
    </source>
</reference>